<proteinExistence type="predicted"/>
<gene>
    <name evidence="1" type="primary">tgmB_3</name>
    <name evidence="1" type="ORF">GCM10022254_72640</name>
</gene>
<organism evidence="1 2">
    <name type="scientific">Actinomadura meridiana</name>
    <dbReference type="NCBI Taxonomy" id="559626"/>
    <lineage>
        <taxon>Bacteria</taxon>
        <taxon>Bacillati</taxon>
        <taxon>Actinomycetota</taxon>
        <taxon>Actinomycetes</taxon>
        <taxon>Streptosporangiales</taxon>
        <taxon>Thermomonosporaceae</taxon>
        <taxon>Actinomadura</taxon>
    </lineage>
</organism>
<dbReference type="RefSeq" id="WP_344907078.1">
    <property type="nucleotide sequence ID" value="NZ_BAABAS010000029.1"/>
</dbReference>
<evidence type="ECO:0000313" key="1">
    <source>
        <dbReference type="EMBL" id="GAA4241906.1"/>
    </source>
</evidence>
<dbReference type="NCBIfam" id="TIGR04187">
    <property type="entry name" value="GRASP_SAV_5884"/>
    <property type="match status" value="1"/>
</dbReference>
<protein>
    <submittedName>
        <fullName evidence="1">ATP-grasp ribosomal peptide maturase</fullName>
    </submittedName>
</protein>
<dbReference type="PANTHER" id="PTHR21621">
    <property type="entry name" value="RIBOSOMAL PROTEIN S6 MODIFICATION PROTEIN"/>
    <property type="match status" value="1"/>
</dbReference>
<sequence>MGQRADIGRTGNHGEAVLVVTGLEDVTADLVIAALNDRQVPVVRVDPADIGSQKDALAFAADIGGESDRWEGLLRTGSRRLDLTQIRSIYHRRPGRWRFDHLEPRAREFAVREAQHGLAGLLAHLPVPQCNAPAATARADYKPAQLQAAAELGFSVPETLITNDLAAARAFAAKHAPVVYKTFRGVPPADGQAGAIWTQRIAPTDLDDSIAVTAHLFQAEIDKVADLRVTVVGRRVFATAITGPGNSLDWRSADWNQLNYEPYQLPDCLVPLLHAYLDHFGLAFGCFDLAVERDSGRIIWIECNPNGQWGFLPDSDAIAEAFAALLQAGWTP</sequence>
<dbReference type="Proteomes" id="UP001501710">
    <property type="component" value="Unassembled WGS sequence"/>
</dbReference>
<dbReference type="PANTHER" id="PTHR21621:SF0">
    <property type="entry name" value="BETA-CITRYLGLUTAMATE SYNTHASE B-RELATED"/>
    <property type="match status" value="1"/>
</dbReference>
<comment type="caution">
    <text evidence="1">The sequence shown here is derived from an EMBL/GenBank/DDBJ whole genome shotgun (WGS) entry which is preliminary data.</text>
</comment>
<accession>A0ABP8CPS2</accession>
<reference evidence="2" key="1">
    <citation type="journal article" date="2019" name="Int. J. Syst. Evol. Microbiol.">
        <title>The Global Catalogue of Microorganisms (GCM) 10K type strain sequencing project: providing services to taxonomists for standard genome sequencing and annotation.</title>
        <authorList>
            <consortium name="The Broad Institute Genomics Platform"/>
            <consortium name="The Broad Institute Genome Sequencing Center for Infectious Disease"/>
            <person name="Wu L."/>
            <person name="Ma J."/>
        </authorList>
    </citation>
    <scope>NUCLEOTIDE SEQUENCE [LARGE SCALE GENOMIC DNA]</scope>
    <source>
        <strain evidence="2">JCM 17440</strain>
    </source>
</reference>
<dbReference type="Gene3D" id="3.30.470.20">
    <property type="entry name" value="ATP-grasp fold, B domain"/>
    <property type="match status" value="1"/>
</dbReference>
<name>A0ABP8CPS2_9ACTN</name>
<keyword evidence="2" id="KW-1185">Reference proteome</keyword>
<dbReference type="InterPro" id="IPR026449">
    <property type="entry name" value="GRASP_SAV_5884"/>
</dbReference>
<dbReference type="SUPFAM" id="SSF56059">
    <property type="entry name" value="Glutathione synthetase ATP-binding domain-like"/>
    <property type="match status" value="1"/>
</dbReference>
<dbReference type="EMBL" id="BAABAS010000029">
    <property type="protein sequence ID" value="GAA4241906.1"/>
    <property type="molecule type" value="Genomic_DNA"/>
</dbReference>
<evidence type="ECO:0000313" key="2">
    <source>
        <dbReference type="Proteomes" id="UP001501710"/>
    </source>
</evidence>